<dbReference type="PRINTS" id="PR00344">
    <property type="entry name" value="BCTRLSENSOR"/>
</dbReference>
<dbReference type="RefSeq" id="WP_377128678.1">
    <property type="nucleotide sequence ID" value="NZ_JBHUON010000017.1"/>
</dbReference>
<dbReference type="InterPro" id="IPR036097">
    <property type="entry name" value="HisK_dim/P_sf"/>
</dbReference>
<organism evidence="8 9">
    <name type="scientific">Mucilaginibacter antarcticus</name>
    <dbReference type="NCBI Taxonomy" id="1855725"/>
    <lineage>
        <taxon>Bacteria</taxon>
        <taxon>Pseudomonadati</taxon>
        <taxon>Bacteroidota</taxon>
        <taxon>Sphingobacteriia</taxon>
        <taxon>Sphingobacteriales</taxon>
        <taxon>Sphingobacteriaceae</taxon>
        <taxon>Mucilaginibacter</taxon>
    </lineage>
</organism>
<dbReference type="EC" id="2.7.13.3" evidence="2"/>
<proteinExistence type="predicted"/>
<dbReference type="Gene3D" id="3.30.450.20">
    <property type="entry name" value="PAS domain"/>
    <property type="match status" value="2"/>
</dbReference>
<dbReference type="InterPro" id="IPR050736">
    <property type="entry name" value="Sensor_HK_Regulatory"/>
</dbReference>
<dbReference type="Pfam" id="PF13188">
    <property type="entry name" value="PAS_8"/>
    <property type="match status" value="1"/>
</dbReference>
<dbReference type="SUPFAM" id="SSF55785">
    <property type="entry name" value="PYP-like sensor domain (PAS domain)"/>
    <property type="match status" value="2"/>
</dbReference>
<keyword evidence="8" id="KW-0547">Nucleotide-binding</keyword>
<evidence type="ECO:0000256" key="4">
    <source>
        <dbReference type="ARBA" id="ARBA00022679"/>
    </source>
</evidence>
<dbReference type="Proteomes" id="UP001597601">
    <property type="component" value="Unassembled WGS sequence"/>
</dbReference>
<evidence type="ECO:0000256" key="6">
    <source>
        <dbReference type="ARBA" id="ARBA00023012"/>
    </source>
</evidence>
<evidence type="ECO:0000256" key="1">
    <source>
        <dbReference type="ARBA" id="ARBA00000085"/>
    </source>
</evidence>
<dbReference type="SUPFAM" id="SSF47384">
    <property type="entry name" value="Homodimeric domain of signal transducing histidine kinase"/>
    <property type="match status" value="1"/>
</dbReference>
<evidence type="ECO:0000256" key="5">
    <source>
        <dbReference type="ARBA" id="ARBA00022777"/>
    </source>
</evidence>
<dbReference type="SUPFAM" id="SSF55874">
    <property type="entry name" value="ATPase domain of HSP90 chaperone/DNA topoisomerase II/histidine kinase"/>
    <property type="match status" value="1"/>
</dbReference>
<name>A0ABW5XQN6_9SPHI</name>
<feature type="domain" description="Histidine kinase" evidence="7">
    <location>
        <begin position="282"/>
        <end position="495"/>
    </location>
</feature>
<dbReference type="NCBIfam" id="TIGR00229">
    <property type="entry name" value="sensory_box"/>
    <property type="match status" value="1"/>
</dbReference>
<dbReference type="PROSITE" id="PS50109">
    <property type="entry name" value="HIS_KIN"/>
    <property type="match status" value="1"/>
</dbReference>
<evidence type="ECO:0000256" key="3">
    <source>
        <dbReference type="ARBA" id="ARBA00022553"/>
    </source>
</evidence>
<dbReference type="SMART" id="SM00091">
    <property type="entry name" value="PAS"/>
    <property type="match status" value="1"/>
</dbReference>
<keyword evidence="5" id="KW-0418">Kinase</keyword>
<evidence type="ECO:0000259" key="7">
    <source>
        <dbReference type="PROSITE" id="PS50109"/>
    </source>
</evidence>
<sequence length="495" mass="55101">MAPDELLKILTLSKDATAVYTGDDITINFANNAMLSFWSKGPEIIGMPLADAVPVFKGQPFIDMLKGVWQTGKTVQGTETPTELMINGEKQTRYFDFMYQAVKNEDGSTKCILHTATDVSKTVQSRADLATSQANARQLQMFAQESEHRYRAIIDQSPVAIIVFRGENLKIDAVNPFMLEVLGKKPEILGSYLHEVFPELLGQPAYEMLKQVYQTGVSQYGVEVEILLKRDGVDEKSYFNFSYTLLVENGVVVGVMDCAVEVTKQVIAHQEIQQRKDDFISIASHELKTPITSLSAAVQLLDRMKDNRRQELMLKMISQANRSASKINRLVEDLLNVGSIKEGRMQLSKTRFKFSELLNDCCAHVRSLDNFEITISGDTDIEVLADEHRIEQVVVNFLNNAIKYASASPLIILTVSSDGHEARVSVTDHGPGIAKSELPQLFGRFYRSDLSTEHYAGLGLGLYISSEIIKRHGGEIGADSKLGEGSTFWFTLPLS</sequence>
<dbReference type="EMBL" id="JBHUON010000017">
    <property type="protein sequence ID" value="MFD2865760.1"/>
    <property type="molecule type" value="Genomic_DNA"/>
</dbReference>
<comment type="caution">
    <text evidence="8">The sequence shown here is derived from an EMBL/GenBank/DDBJ whole genome shotgun (WGS) entry which is preliminary data.</text>
</comment>
<dbReference type="InterPro" id="IPR036890">
    <property type="entry name" value="HATPase_C_sf"/>
</dbReference>
<gene>
    <name evidence="8" type="ORF">ACFSYC_13760</name>
</gene>
<dbReference type="InterPro" id="IPR003661">
    <property type="entry name" value="HisK_dim/P_dom"/>
</dbReference>
<dbReference type="InterPro" id="IPR003594">
    <property type="entry name" value="HATPase_dom"/>
</dbReference>
<dbReference type="CDD" id="cd00082">
    <property type="entry name" value="HisKA"/>
    <property type="match status" value="1"/>
</dbReference>
<evidence type="ECO:0000313" key="9">
    <source>
        <dbReference type="Proteomes" id="UP001597601"/>
    </source>
</evidence>
<dbReference type="Gene3D" id="1.10.287.130">
    <property type="match status" value="1"/>
</dbReference>
<keyword evidence="3" id="KW-0597">Phosphoprotein</keyword>
<keyword evidence="9" id="KW-1185">Reference proteome</keyword>
<dbReference type="GO" id="GO:0005524">
    <property type="term" value="F:ATP binding"/>
    <property type="evidence" value="ECO:0007669"/>
    <property type="project" value="UniProtKB-KW"/>
</dbReference>
<evidence type="ECO:0000313" key="8">
    <source>
        <dbReference type="EMBL" id="MFD2865760.1"/>
    </source>
</evidence>
<reference evidence="9" key="1">
    <citation type="journal article" date="2019" name="Int. J. Syst. Evol. Microbiol.">
        <title>The Global Catalogue of Microorganisms (GCM) 10K type strain sequencing project: providing services to taxonomists for standard genome sequencing and annotation.</title>
        <authorList>
            <consortium name="The Broad Institute Genomics Platform"/>
            <consortium name="The Broad Institute Genome Sequencing Center for Infectious Disease"/>
            <person name="Wu L."/>
            <person name="Ma J."/>
        </authorList>
    </citation>
    <scope>NUCLEOTIDE SEQUENCE [LARGE SCALE GENOMIC DNA]</scope>
    <source>
        <strain evidence="9">KCTC 52232</strain>
    </source>
</reference>
<dbReference type="SMART" id="SM00388">
    <property type="entry name" value="HisKA"/>
    <property type="match status" value="1"/>
</dbReference>
<dbReference type="Gene3D" id="3.30.565.10">
    <property type="entry name" value="Histidine kinase-like ATPase, C-terminal domain"/>
    <property type="match status" value="1"/>
</dbReference>
<keyword evidence="6" id="KW-0902">Two-component regulatory system</keyword>
<accession>A0ABW5XQN6</accession>
<dbReference type="SMART" id="SM00387">
    <property type="entry name" value="HATPase_c"/>
    <property type="match status" value="1"/>
</dbReference>
<dbReference type="InterPro" id="IPR005467">
    <property type="entry name" value="His_kinase_dom"/>
</dbReference>
<dbReference type="Pfam" id="PF08448">
    <property type="entry name" value="PAS_4"/>
    <property type="match status" value="1"/>
</dbReference>
<dbReference type="Pfam" id="PF02518">
    <property type="entry name" value="HATPase_c"/>
    <property type="match status" value="1"/>
</dbReference>
<dbReference type="InterPro" id="IPR000014">
    <property type="entry name" value="PAS"/>
</dbReference>
<dbReference type="Pfam" id="PF00512">
    <property type="entry name" value="HisKA"/>
    <property type="match status" value="1"/>
</dbReference>
<keyword evidence="8" id="KW-0067">ATP-binding</keyword>
<dbReference type="PANTHER" id="PTHR43711:SF1">
    <property type="entry name" value="HISTIDINE KINASE 1"/>
    <property type="match status" value="1"/>
</dbReference>
<dbReference type="InterPro" id="IPR004358">
    <property type="entry name" value="Sig_transdc_His_kin-like_C"/>
</dbReference>
<dbReference type="InterPro" id="IPR013656">
    <property type="entry name" value="PAS_4"/>
</dbReference>
<evidence type="ECO:0000256" key="2">
    <source>
        <dbReference type="ARBA" id="ARBA00012438"/>
    </source>
</evidence>
<keyword evidence="4" id="KW-0808">Transferase</keyword>
<dbReference type="CDD" id="cd00075">
    <property type="entry name" value="HATPase"/>
    <property type="match status" value="1"/>
</dbReference>
<comment type="catalytic activity">
    <reaction evidence="1">
        <text>ATP + protein L-histidine = ADP + protein N-phospho-L-histidine.</text>
        <dbReference type="EC" id="2.7.13.3"/>
    </reaction>
</comment>
<dbReference type="InterPro" id="IPR035965">
    <property type="entry name" value="PAS-like_dom_sf"/>
</dbReference>
<dbReference type="PANTHER" id="PTHR43711">
    <property type="entry name" value="TWO-COMPONENT HISTIDINE KINASE"/>
    <property type="match status" value="1"/>
</dbReference>
<protein>
    <recommendedName>
        <fullName evidence="2">histidine kinase</fullName>
        <ecNumber evidence="2">2.7.13.3</ecNumber>
    </recommendedName>
</protein>